<evidence type="ECO:0000313" key="1">
    <source>
        <dbReference type="EMBL" id="MDX8053482.1"/>
    </source>
</evidence>
<dbReference type="Proteomes" id="UP001271792">
    <property type="component" value="Unassembled WGS sequence"/>
</dbReference>
<accession>A0ABU4TYT6</accession>
<gene>
    <name evidence="1" type="ORF">SK571_29275</name>
</gene>
<dbReference type="Pfam" id="PF05402">
    <property type="entry name" value="PqqD"/>
    <property type="match status" value="1"/>
</dbReference>
<dbReference type="InterPro" id="IPR008792">
    <property type="entry name" value="PQQD"/>
</dbReference>
<comment type="caution">
    <text evidence="1">The sequence shown here is derived from an EMBL/GenBank/DDBJ whole genome shotgun (WGS) entry which is preliminary data.</text>
</comment>
<dbReference type="EMBL" id="JAXAVV010000016">
    <property type="protein sequence ID" value="MDX8053482.1"/>
    <property type="molecule type" value="Genomic_DNA"/>
</dbReference>
<name>A0ABU4TYT6_9PSEU</name>
<proteinExistence type="predicted"/>
<dbReference type="RefSeq" id="WP_319987299.1">
    <property type="nucleotide sequence ID" value="NZ_JAXAVV010000016.1"/>
</dbReference>
<protein>
    <submittedName>
        <fullName evidence="1">PqqD family peptide modification chaperone</fullName>
    </submittedName>
</protein>
<sequence>MRVLVEPGVSSTFLGGGGIAVLSERTGKLHVGNSTASAMWSAIVDHDGDVDRAAAAVATFFGVDNRKVKVDLEQLVGALKQAGLVRTEP</sequence>
<reference evidence="1 2" key="1">
    <citation type="submission" date="2023-11" db="EMBL/GenBank/DDBJ databases">
        <title>Lentzea sokolovensis, sp. nov., Lentzea kristufkii, sp. nov., and Lentzea miocenensis, sp. nov., rare actinobacteria from Sokolov Coal Basin, Miocene lacustrine sediment, Czech Republic.</title>
        <authorList>
            <person name="Lara A."/>
            <person name="Kotroba L."/>
            <person name="Nouioui I."/>
            <person name="Neumann-Schaal M."/>
            <person name="Mast Y."/>
            <person name="Chronakova A."/>
        </authorList>
    </citation>
    <scope>NUCLEOTIDE SEQUENCE [LARGE SCALE GENOMIC DNA]</scope>
    <source>
        <strain evidence="1 2">BCCO 10_0798</strain>
    </source>
</reference>
<dbReference type="Gene3D" id="1.10.10.1150">
    <property type="entry name" value="Coenzyme PQQ synthesis protein D (PqqD)"/>
    <property type="match status" value="1"/>
</dbReference>
<keyword evidence="2" id="KW-1185">Reference proteome</keyword>
<evidence type="ECO:0000313" key="2">
    <source>
        <dbReference type="Proteomes" id="UP001271792"/>
    </source>
</evidence>
<organism evidence="1 2">
    <name type="scientific">Lentzea kristufekii</name>
    <dbReference type="NCBI Taxonomy" id="3095430"/>
    <lineage>
        <taxon>Bacteria</taxon>
        <taxon>Bacillati</taxon>
        <taxon>Actinomycetota</taxon>
        <taxon>Actinomycetes</taxon>
        <taxon>Pseudonocardiales</taxon>
        <taxon>Pseudonocardiaceae</taxon>
        <taxon>Lentzea</taxon>
    </lineage>
</organism>
<dbReference type="InterPro" id="IPR041881">
    <property type="entry name" value="PqqD_sf"/>
</dbReference>